<protein>
    <submittedName>
        <fullName evidence="1">Uncharacterized protein</fullName>
    </submittedName>
</protein>
<name>A0A0B0N7X3_GOSAR</name>
<evidence type="ECO:0000313" key="2">
    <source>
        <dbReference type="Proteomes" id="UP000032142"/>
    </source>
</evidence>
<sequence length="14" mass="1779">MYRLDYNFIIINFG</sequence>
<dbReference type="EMBL" id="JRRC01514041">
    <property type="protein sequence ID" value="KHG08890.1"/>
    <property type="molecule type" value="Genomic_DNA"/>
</dbReference>
<dbReference type="Proteomes" id="UP000032142">
    <property type="component" value="Unassembled WGS sequence"/>
</dbReference>
<accession>A0A0B0N7X3</accession>
<gene>
    <name evidence="1" type="ORF">F383_36137</name>
</gene>
<reference evidence="2" key="1">
    <citation type="submission" date="2014-09" db="EMBL/GenBank/DDBJ databases">
        <authorList>
            <person name="Mudge J."/>
            <person name="Ramaraj T."/>
            <person name="Lindquist I.E."/>
            <person name="Bharti A.K."/>
            <person name="Sundararajan A."/>
            <person name="Cameron C.T."/>
            <person name="Woodward J.E."/>
            <person name="May G.D."/>
            <person name="Brubaker C."/>
            <person name="Broadhvest J."/>
            <person name="Wilkins T.A."/>
        </authorList>
    </citation>
    <scope>NUCLEOTIDE SEQUENCE</scope>
    <source>
        <strain evidence="2">cv. AKA8401</strain>
    </source>
</reference>
<comment type="caution">
    <text evidence="1">The sequence shown here is derived from an EMBL/GenBank/DDBJ whole genome shotgun (WGS) entry which is preliminary data.</text>
</comment>
<keyword evidence="2" id="KW-1185">Reference proteome</keyword>
<evidence type="ECO:0000313" key="1">
    <source>
        <dbReference type="EMBL" id="KHG08890.1"/>
    </source>
</evidence>
<proteinExistence type="predicted"/>
<organism evidence="1 2">
    <name type="scientific">Gossypium arboreum</name>
    <name type="common">Tree cotton</name>
    <name type="synonym">Gossypium nanking</name>
    <dbReference type="NCBI Taxonomy" id="29729"/>
    <lineage>
        <taxon>Eukaryota</taxon>
        <taxon>Viridiplantae</taxon>
        <taxon>Streptophyta</taxon>
        <taxon>Embryophyta</taxon>
        <taxon>Tracheophyta</taxon>
        <taxon>Spermatophyta</taxon>
        <taxon>Magnoliopsida</taxon>
        <taxon>eudicotyledons</taxon>
        <taxon>Gunneridae</taxon>
        <taxon>Pentapetalae</taxon>
        <taxon>rosids</taxon>
        <taxon>malvids</taxon>
        <taxon>Malvales</taxon>
        <taxon>Malvaceae</taxon>
        <taxon>Malvoideae</taxon>
        <taxon>Gossypium</taxon>
    </lineage>
</organism>